<evidence type="ECO:0000256" key="3">
    <source>
        <dbReference type="ARBA" id="ARBA00022723"/>
    </source>
</evidence>
<evidence type="ECO:0000256" key="7">
    <source>
        <dbReference type="RuleBase" id="RU000461"/>
    </source>
</evidence>
<dbReference type="SUPFAM" id="SSF48264">
    <property type="entry name" value="Cytochrome P450"/>
    <property type="match status" value="1"/>
</dbReference>
<gene>
    <name evidence="8" type="ORF">BN000_04192</name>
</gene>
<sequence length="408" mass="45553">MTIEQEVCPLHANFDHHSPEFREAPPHAALAQMRAQCPVTHSGQHGGFWSLLDYASVFDAARDDDLFNSYPSVGVPASTAPFPIIPIESDPPLTKKLRQVTVKTFSPGAAERLRPAARRMATEMVNEFIERGECDIVGELTTPLPAKLVLHMLGFDESKYRQWVNWVHTFVHDRTHDEEKAATAAMELFGEIHKHMAERREAGENGDDLFGEILDGQIDGVPLDDSQILMYTVMMMLGGMDTTSGLTGNVLLRLINQPELRQILIEQPELLKPATDEFLRHATPTLGLARTVSRDAEFHGQQLKAGDRAILMWAAANRDPAVFDEPDKIDLWRKNSQKHMAFGVGQHRCLGSHLARMMFQEMIAEILERLPDFEANGPAVMFEDAGEVYAPRSLPIKFTPGNLTGVKS</sequence>
<dbReference type="InterPro" id="IPR036396">
    <property type="entry name" value="Cyt_P450_sf"/>
</dbReference>
<dbReference type="Gene3D" id="1.10.630.10">
    <property type="entry name" value="Cytochrome P450"/>
    <property type="match status" value="1"/>
</dbReference>
<dbReference type="InterPro" id="IPR001128">
    <property type="entry name" value="Cyt_P450"/>
</dbReference>
<accession>A0A0U1DLA7</accession>
<dbReference type="GO" id="GO:0005506">
    <property type="term" value="F:iron ion binding"/>
    <property type="evidence" value="ECO:0007669"/>
    <property type="project" value="InterPro"/>
</dbReference>
<proteinExistence type="inferred from homology"/>
<protein>
    <submittedName>
        <fullName evidence="8">Cytochrome P450</fullName>
    </submittedName>
</protein>
<dbReference type="GO" id="GO:0004497">
    <property type="term" value="F:monooxygenase activity"/>
    <property type="evidence" value="ECO:0007669"/>
    <property type="project" value="UniProtKB-KW"/>
</dbReference>
<dbReference type="InterPro" id="IPR002397">
    <property type="entry name" value="Cyt_P450_B"/>
</dbReference>
<dbReference type="InterPro" id="IPR017972">
    <property type="entry name" value="Cyt_P450_CS"/>
</dbReference>
<evidence type="ECO:0000313" key="8">
    <source>
        <dbReference type="EMBL" id="CQD18464.1"/>
    </source>
</evidence>
<keyword evidence="9" id="KW-1185">Reference proteome</keyword>
<evidence type="ECO:0000313" key="9">
    <source>
        <dbReference type="Proteomes" id="UP000199601"/>
    </source>
</evidence>
<organism evidence="8 9">
    <name type="scientific">Mycobacterium europaeum</name>
    <dbReference type="NCBI Taxonomy" id="761804"/>
    <lineage>
        <taxon>Bacteria</taxon>
        <taxon>Bacillati</taxon>
        <taxon>Actinomycetota</taxon>
        <taxon>Actinomycetes</taxon>
        <taxon>Mycobacteriales</taxon>
        <taxon>Mycobacteriaceae</taxon>
        <taxon>Mycobacterium</taxon>
        <taxon>Mycobacterium simiae complex</taxon>
    </lineage>
</organism>
<evidence type="ECO:0000256" key="2">
    <source>
        <dbReference type="ARBA" id="ARBA00022617"/>
    </source>
</evidence>
<evidence type="ECO:0000256" key="6">
    <source>
        <dbReference type="ARBA" id="ARBA00023033"/>
    </source>
</evidence>
<keyword evidence="4 7" id="KW-0560">Oxidoreductase</keyword>
<dbReference type="PANTHER" id="PTHR46696:SF6">
    <property type="entry name" value="P450, PUTATIVE (EUROFUNG)-RELATED"/>
    <property type="match status" value="1"/>
</dbReference>
<keyword evidence="3 7" id="KW-0479">Metal-binding</keyword>
<evidence type="ECO:0000256" key="5">
    <source>
        <dbReference type="ARBA" id="ARBA00023004"/>
    </source>
</evidence>
<reference evidence="9" key="1">
    <citation type="submission" date="2015-03" db="EMBL/GenBank/DDBJ databases">
        <authorList>
            <person name="Urmite Genomes"/>
        </authorList>
    </citation>
    <scope>NUCLEOTIDE SEQUENCE [LARGE SCALE GENOMIC DNA]</scope>
    <source>
        <strain evidence="9">CSUR P1344</strain>
    </source>
</reference>
<dbReference type="AlphaFoldDB" id="A0A0U1DLA7"/>
<dbReference type="PRINTS" id="PR00359">
    <property type="entry name" value="BP450"/>
</dbReference>
<dbReference type="RefSeq" id="WP_090423360.1">
    <property type="nucleotide sequence ID" value="NZ_CTEC01000002.1"/>
</dbReference>
<dbReference type="GO" id="GO:0020037">
    <property type="term" value="F:heme binding"/>
    <property type="evidence" value="ECO:0007669"/>
    <property type="project" value="InterPro"/>
</dbReference>
<keyword evidence="2 7" id="KW-0349">Heme</keyword>
<dbReference type="EMBL" id="CTEC01000002">
    <property type="protein sequence ID" value="CQD18464.1"/>
    <property type="molecule type" value="Genomic_DNA"/>
</dbReference>
<dbReference type="PROSITE" id="PS00086">
    <property type="entry name" value="CYTOCHROME_P450"/>
    <property type="match status" value="1"/>
</dbReference>
<evidence type="ECO:0000256" key="4">
    <source>
        <dbReference type="ARBA" id="ARBA00023002"/>
    </source>
</evidence>
<keyword evidence="6 7" id="KW-0503">Monooxygenase</keyword>
<comment type="similarity">
    <text evidence="1 7">Belongs to the cytochrome P450 family.</text>
</comment>
<keyword evidence="5 7" id="KW-0408">Iron</keyword>
<evidence type="ECO:0000256" key="1">
    <source>
        <dbReference type="ARBA" id="ARBA00010617"/>
    </source>
</evidence>
<dbReference type="Proteomes" id="UP000199601">
    <property type="component" value="Unassembled WGS sequence"/>
</dbReference>
<name>A0A0U1DLA7_9MYCO</name>
<dbReference type="Pfam" id="PF00067">
    <property type="entry name" value="p450"/>
    <property type="match status" value="1"/>
</dbReference>
<dbReference type="GO" id="GO:0016705">
    <property type="term" value="F:oxidoreductase activity, acting on paired donors, with incorporation or reduction of molecular oxygen"/>
    <property type="evidence" value="ECO:0007669"/>
    <property type="project" value="InterPro"/>
</dbReference>
<dbReference type="PANTHER" id="PTHR46696">
    <property type="entry name" value="P450, PUTATIVE (EUROFUNG)-RELATED"/>
    <property type="match status" value="1"/>
</dbReference>